<dbReference type="InterPro" id="IPR053143">
    <property type="entry name" value="Arylsulfate_ST"/>
</dbReference>
<dbReference type="PANTHER" id="PTHR35340">
    <property type="entry name" value="PQQ ENZYME REPEAT PROTEIN-RELATED"/>
    <property type="match status" value="1"/>
</dbReference>
<comment type="caution">
    <text evidence="1">The sequence shown here is derived from an EMBL/GenBank/DDBJ whole genome shotgun (WGS) entry which is preliminary data.</text>
</comment>
<gene>
    <name evidence="1" type="ORF">LTR09_004241</name>
</gene>
<dbReference type="EMBL" id="JAWDJX010000011">
    <property type="protein sequence ID" value="KAK3054512.1"/>
    <property type="molecule type" value="Genomic_DNA"/>
</dbReference>
<sequence length="338" mass="37606">MVESHGGPATRHGFKGHLAAKYLTFEIASFLAQVYGGLPFVTSLECCPPNRYSIIEGHTPGFSSCAADHYITVQGEGDEAWPYRQYVSSNTRPPIVQINQTGQPLSAGLIFITPEEFSPTVDREVPAALIIRDNGDLVWEANYPAPGAMIINLQPQQLYERPVIMYWNGTQANMQGYGAGAVEILNDKYDKIFSVCPELNINLDTPLSHTVNCYCDYHESLITPHNTILVTVYNKTTADLSSVGGSKEGYVVDSLAVEVDIDTNQPIFVWSALEHVSISDSHRQIEQTGTASMPYDWFHINSIQSWGRGFLINSRRTWTTYYVSREGEILWRINGAAC</sequence>
<organism evidence="1 2">
    <name type="scientific">Extremus antarcticus</name>
    <dbReference type="NCBI Taxonomy" id="702011"/>
    <lineage>
        <taxon>Eukaryota</taxon>
        <taxon>Fungi</taxon>
        <taxon>Dikarya</taxon>
        <taxon>Ascomycota</taxon>
        <taxon>Pezizomycotina</taxon>
        <taxon>Dothideomycetes</taxon>
        <taxon>Dothideomycetidae</taxon>
        <taxon>Mycosphaerellales</taxon>
        <taxon>Extremaceae</taxon>
        <taxon>Extremus</taxon>
    </lineage>
</organism>
<protein>
    <submittedName>
        <fullName evidence="1">Uncharacterized protein</fullName>
    </submittedName>
</protein>
<dbReference type="AlphaFoldDB" id="A0AAJ0GCR4"/>
<accession>A0AAJ0GCR4</accession>
<dbReference type="PANTHER" id="PTHR35340:SF6">
    <property type="entry name" value="ASST-DOMAIN-CONTAINING PROTEIN"/>
    <property type="match status" value="1"/>
</dbReference>
<dbReference type="Pfam" id="PF14269">
    <property type="entry name" value="Arylsulfotran_2"/>
    <property type="match status" value="1"/>
</dbReference>
<name>A0AAJ0GCR4_9PEZI</name>
<dbReference type="InterPro" id="IPR039535">
    <property type="entry name" value="ASST-like"/>
</dbReference>
<keyword evidence="2" id="KW-1185">Reference proteome</keyword>
<reference evidence="1" key="1">
    <citation type="submission" date="2023-04" db="EMBL/GenBank/DDBJ databases">
        <title>Black Yeasts Isolated from many extreme environments.</title>
        <authorList>
            <person name="Coleine C."/>
            <person name="Stajich J.E."/>
            <person name="Selbmann L."/>
        </authorList>
    </citation>
    <scope>NUCLEOTIDE SEQUENCE</scope>
    <source>
        <strain evidence="1">CCFEE 5312</strain>
    </source>
</reference>
<evidence type="ECO:0000313" key="1">
    <source>
        <dbReference type="EMBL" id="KAK3054512.1"/>
    </source>
</evidence>
<proteinExistence type="predicted"/>
<dbReference type="Proteomes" id="UP001271007">
    <property type="component" value="Unassembled WGS sequence"/>
</dbReference>
<evidence type="ECO:0000313" key="2">
    <source>
        <dbReference type="Proteomes" id="UP001271007"/>
    </source>
</evidence>